<reference evidence="3" key="1">
    <citation type="journal article" date="2019" name="Int. J. Syst. Evol. Microbiol.">
        <title>The Global Catalogue of Microorganisms (GCM) 10K type strain sequencing project: providing services to taxonomists for standard genome sequencing and annotation.</title>
        <authorList>
            <consortium name="The Broad Institute Genomics Platform"/>
            <consortium name="The Broad Institute Genome Sequencing Center for Infectious Disease"/>
            <person name="Wu L."/>
            <person name="Ma J."/>
        </authorList>
    </citation>
    <scope>NUCLEOTIDE SEQUENCE [LARGE SCALE GENOMIC DNA]</scope>
    <source>
        <strain evidence="3">GH52</strain>
    </source>
</reference>
<name>A0ABW4YKQ3_9BACL</name>
<comment type="caution">
    <text evidence="2">The sequence shown here is derived from an EMBL/GenBank/DDBJ whole genome shotgun (WGS) entry which is preliminary data.</text>
</comment>
<keyword evidence="3" id="KW-1185">Reference proteome</keyword>
<accession>A0ABW4YKQ3</accession>
<dbReference type="InterPro" id="IPR010499">
    <property type="entry name" value="AraC_E-bd"/>
</dbReference>
<dbReference type="InterPro" id="IPR029441">
    <property type="entry name" value="Cass2"/>
</dbReference>
<gene>
    <name evidence="2" type="ORF">ACFSJH_11125</name>
</gene>
<sequence>MENCSIVNKPAIHLVGLSYCGPYSTFPDEVIALQTQFSSRKHELSEAKKPSVLICPQFANEVLATYCVCLEVKHLLEEVPDKMVQFTIPAHQYAMTLVGENRVGEGYEQLMTWMNQQQLRKNEHALSIEIYHTDSSMLEEGQVELLIPFLDKTIS</sequence>
<dbReference type="Pfam" id="PF14526">
    <property type="entry name" value="Cass2"/>
    <property type="match status" value="1"/>
</dbReference>
<proteinExistence type="predicted"/>
<dbReference type="Proteomes" id="UP001597362">
    <property type="component" value="Unassembled WGS sequence"/>
</dbReference>
<dbReference type="InterPro" id="IPR011256">
    <property type="entry name" value="Reg_factor_effector_dom_sf"/>
</dbReference>
<dbReference type="RefSeq" id="WP_377772282.1">
    <property type="nucleotide sequence ID" value="NZ_JBHUHO010000030.1"/>
</dbReference>
<feature type="domain" description="AraC effector-binding" evidence="1">
    <location>
        <begin position="2"/>
        <end position="150"/>
    </location>
</feature>
<protein>
    <submittedName>
        <fullName evidence="2">GyrI-like domain-containing protein</fullName>
    </submittedName>
</protein>
<evidence type="ECO:0000259" key="1">
    <source>
        <dbReference type="SMART" id="SM00871"/>
    </source>
</evidence>
<evidence type="ECO:0000313" key="3">
    <source>
        <dbReference type="Proteomes" id="UP001597362"/>
    </source>
</evidence>
<dbReference type="EMBL" id="JBHUHO010000030">
    <property type="protein sequence ID" value="MFD2116273.1"/>
    <property type="molecule type" value="Genomic_DNA"/>
</dbReference>
<organism evidence="2 3">
    <name type="scientific">Paenibacillus yanchengensis</name>
    <dbReference type="NCBI Taxonomy" id="2035833"/>
    <lineage>
        <taxon>Bacteria</taxon>
        <taxon>Bacillati</taxon>
        <taxon>Bacillota</taxon>
        <taxon>Bacilli</taxon>
        <taxon>Bacillales</taxon>
        <taxon>Paenibacillaceae</taxon>
        <taxon>Paenibacillus</taxon>
    </lineage>
</organism>
<evidence type="ECO:0000313" key="2">
    <source>
        <dbReference type="EMBL" id="MFD2116273.1"/>
    </source>
</evidence>
<dbReference type="SUPFAM" id="SSF55136">
    <property type="entry name" value="Probable bacterial effector-binding domain"/>
    <property type="match status" value="1"/>
</dbReference>
<dbReference type="Gene3D" id="3.20.80.10">
    <property type="entry name" value="Regulatory factor, effector binding domain"/>
    <property type="match status" value="1"/>
</dbReference>
<dbReference type="SMART" id="SM00871">
    <property type="entry name" value="AraC_E_bind"/>
    <property type="match status" value="1"/>
</dbReference>